<protein>
    <submittedName>
        <fullName evidence="2">Putative secreted protein</fullName>
    </submittedName>
</protein>
<feature type="signal peptide" evidence="1">
    <location>
        <begin position="1"/>
        <end position="18"/>
    </location>
</feature>
<reference evidence="2" key="1">
    <citation type="submission" date="2019-12" db="EMBL/GenBank/DDBJ databases">
        <title>An insight into the sialome of adult female Ixodes ricinus ticks feeding for 6 days.</title>
        <authorList>
            <person name="Perner J."/>
            <person name="Ribeiro J.M.C."/>
        </authorList>
    </citation>
    <scope>NUCLEOTIDE SEQUENCE</scope>
    <source>
        <strain evidence="2">Semi-engorged</strain>
        <tissue evidence="2">Salivary glands</tissue>
    </source>
</reference>
<keyword evidence="1" id="KW-0732">Signal</keyword>
<organism evidence="2">
    <name type="scientific">Ixodes ricinus</name>
    <name type="common">Common tick</name>
    <name type="synonym">Acarus ricinus</name>
    <dbReference type="NCBI Taxonomy" id="34613"/>
    <lineage>
        <taxon>Eukaryota</taxon>
        <taxon>Metazoa</taxon>
        <taxon>Ecdysozoa</taxon>
        <taxon>Arthropoda</taxon>
        <taxon>Chelicerata</taxon>
        <taxon>Arachnida</taxon>
        <taxon>Acari</taxon>
        <taxon>Parasitiformes</taxon>
        <taxon>Ixodida</taxon>
        <taxon>Ixodoidea</taxon>
        <taxon>Ixodidae</taxon>
        <taxon>Ixodinae</taxon>
        <taxon>Ixodes</taxon>
    </lineage>
</organism>
<evidence type="ECO:0000256" key="1">
    <source>
        <dbReference type="SAM" id="SignalP"/>
    </source>
</evidence>
<evidence type="ECO:0000313" key="2">
    <source>
        <dbReference type="EMBL" id="MXU88140.1"/>
    </source>
</evidence>
<name>A0A6B0UEY8_IXORI</name>
<sequence>MILRQPFFLALSFLTVLSSPMRAISHSCLRERNVGFFSQNVEDTVLYSTAVVQGRKEPKKGIVRKAAASVATGWVWDSVVGAFRVEAIIPHDLRRYAASI</sequence>
<proteinExistence type="predicted"/>
<accession>A0A6B0UEY8</accession>
<dbReference type="AlphaFoldDB" id="A0A6B0UEY8"/>
<dbReference type="EMBL" id="GIFC01006057">
    <property type="protein sequence ID" value="MXU88140.1"/>
    <property type="molecule type" value="Transcribed_RNA"/>
</dbReference>
<feature type="chain" id="PRO_5025505775" evidence="1">
    <location>
        <begin position="19"/>
        <end position="100"/>
    </location>
</feature>